<evidence type="ECO:0000256" key="3">
    <source>
        <dbReference type="ARBA" id="ARBA00022723"/>
    </source>
</evidence>
<dbReference type="FunFam" id="3.30.40.10:FF:000300">
    <property type="entry name" value="Bromodomain adjacent to zinc finger domain protein 1A"/>
    <property type="match status" value="1"/>
</dbReference>
<keyword evidence="21" id="KW-1185">Reference proteome</keyword>
<feature type="compositionally biased region" description="Basic and acidic residues" evidence="15">
    <location>
        <begin position="437"/>
        <end position="451"/>
    </location>
</feature>
<evidence type="ECO:0000256" key="12">
    <source>
        <dbReference type="PROSITE-ProRule" id="PRU00035"/>
    </source>
</evidence>
<dbReference type="InterPro" id="IPR013083">
    <property type="entry name" value="Znf_RING/FYVE/PHD"/>
</dbReference>
<feature type="domain" description="DDT" evidence="18">
    <location>
        <begin position="365"/>
        <end position="430"/>
    </location>
</feature>
<evidence type="ECO:0000259" key="17">
    <source>
        <dbReference type="PROSITE" id="PS50016"/>
    </source>
</evidence>
<feature type="region of interest" description="Disordered" evidence="15">
    <location>
        <begin position="994"/>
        <end position="1025"/>
    </location>
</feature>
<feature type="compositionally biased region" description="Basic and acidic residues" evidence="15">
    <location>
        <begin position="1224"/>
        <end position="1238"/>
    </location>
</feature>
<dbReference type="InterPro" id="IPR019787">
    <property type="entry name" value="Znf_PHD-finger"/>
</dbReference>
<keyword evidence="2" id="KW-0597">Phosphoprotein</keyword>
<dbReference type="InterPro" id="IPR047171">
    <property type="entry name" value="BAZ1A"/>
</dbReference>
<dbReference type="PROSITE" id="PS50014">
    <property type="entry name" value="BROMODOMAIN_2"/>
    <property type="match status" value="1"/>
</dbReference>
<feature type="compositionally biased region" description="Basic and acidic residues" evidence="15">
    <location>
        <begin position="631"/>
        <end position="645"/>
    </location>
</feature>
<dbReference type="GO" id="GO:0000228">
    <property type="term" value="C:nuclear chromosome"/>
    <property type="evidence" value="ECO:0007669"/>
    <property type="project" value="TreeGrafter"/>
</dbReference>
<dbReference type="InterPro" id="IPR028941">
    <property type="entry name" value="WHIM2_dom"/>
</dbReference>
<evidence type="ECO:0000256" key="15">
    <source>
        <dbReference type="SAM" id="MobiDB-lite"/>
    </source>
</evidence>
<dbReference type="PANTHER" id="PTHR46510:SF1">
    <property type="entry name" value="BROMODOMAIN ADJACENT TO ZINC FINGER DOMAIN PROTEIN 1A"/>
    <property type="match status" value="1"/>
</dbReference>
<dbReference type="GO" id="GO:0031445">
    <property type="term" value="P:regulation of heterochromatin formation"/>
    <property type="evidence" value="ECO:0007669"/>
    <property type="project" value="TreeGrafter"/>
</dbReference>
<dbReference type="InterPro" id="IPR036427">
    <property type="entry name" value="Bromodomain-like_sf"/>
</dbReference>
<keyword evidence="5" id="KW-0862">Zinc</keyword>
<dbReference type="InterPro" id="IPR013136">
    <property type="entry name" value="WSTF_Acf1_Cbp146"/>
</dbReference>
<evidence type="ECO:0000256" key="2">
    <source>
        <dbReference type="ARBA" id="ARBA00022553"/>
    </source>
</evidence>
<dbReference type="GO" id="GO:0006355">
    <property type="term" value="P:regulation of DNA-templated transcription"/>
    <property type="evidence" value="ECO:0007669"/>
    <property type="project" value="TreeGrafter"/>
</dbReference>
<evidence type="ECO:0000256" key="1">
    <source>
        <dbReference type="ARBA" id="ARBA00004123"/>
    </source>
</evidence>
<dbReference type="GO" id="GO:0008623">
    <property type="term" value="C:CHRAC"/>
    <property type="evidence" value="ECO:0007669"/>
    <property type="project" value="TreeGrafter"/>
</dbReference>
<feature type="region of interest" description="Disordered" evidence="15">
    <location>
        <begin position="1110"/>
        <end position="1162"/>
    </location>
</feature>
<dbReference type="InterPro" id="IPR001487">
    <property type="entry name" value="Bromodomain"/>
</dbReference>
<dbReference type="GO" id="GO:0008270">
    <property type="term" value="F:zinc ion binding"/>
    <property type="evidence" value="ECO:0007669"/>
    <property type="project" value="UniProtKB-KW"/>
</dbReference>
<dbReference type="InterPro" id="IPR001965">
    <property type="entry name" value="Znf_PHD"/>
</dbReference>
<dbReference type="InterPro" id="IPR028942">
    <property type="entry name" value="WHIM1_dom"/>
</dbReference>
<dbReference type="Proteomes" id="UP001152759">
    <property type="component" value="Chromosome 2"/>
</dbReference>
<evidence type="ECO:0000313" key="21">
    <source>
        <dbReference type="Proteomes" id="UP001152759"/>
    </source>
</evidence>
<feature type="domain" description="PHD-type" evidence="17">
    <location>
        <begin position="1169"/>
        <end position="1216"/>
    </location>
</feature>
<dbReference type="GO" id="GO:0006338">
    <property type="term" value="P:chromatin remodeling"/>
    <property type="evidence" value="ECO:0007669"/>
    <property type="project" value="InterPro"/>
</dbReference>
<keyword evidence="7" id="KW-0175">Coiled coil</keyword>
<evidence type="ECO:0000256" key="6">
    <source>
        <dbReference type="ARBA" id="ARBA00023015"/>
    </source>
</evidence>
<comment type="subcellular location">
    <subcellularLocation>
        <location evidence="1 14">Nucleus</location>
    </subcellularLocation>
</comment>
<dbReference type="InterPro" id="IPR011011">
    <property type="entry name" value="Znf_FYVE_PHD"/>
</dbReference>
<dbReference type="PROSITE" id="PS50016">
    <property type="entry name" value="ZF_PHD_2"/>
    <property type="match status" value="2"/>
</dbReference>
<feature type="region of interest" description="Disordered" evidence="15">
    <location>
        <begin position="246"/>
        <end position="267"/>
    </location>
</feature>
<evidence type="ECO:0000256" key="8">
    <source>
        <dbReference type="ARBA" id="ARBA00023117"/>
    </source>
</evidence>
<dbReference type="PROSITE" id="PS51136">
    <property type="entry name" value="WAC"/>
    <property type="match status" value="1"/>
</dbReference>
<feature type="compositionally biased region" description="Basic and acidic residues" evidence="15">
    <location>
        <begin position="288"/>
        <end position="297"/>
    </location>
</feature>
<feature type="domain" description="PHD-type" evidence="17">
    <location>
        <begin position="1061"/>
        <end position="1111"/>
    </location>
</feature>
<keyword evidence="3" id="KW-0479">Metal-binding</keyword>
<dbReference type="EMBL" id="OU963863">
    <property type="protein sequence ID" value="CAH0385774.1"/>
    <property type="molecule type" value="Genomic_DNA"/>
</dbReference>
<dbReference type="KEGG" id="btab:109032036"/>
<keyword evidence="9" id="KW-0804">Transcription</keyword>
<dbReference type="PROSITE" id="PS00633">
    <property type="entry name" value="BROMODOMAIN_1"/>
    <property type="match status" value="1"/>
</dbReference>
<feature type="region of interest" description="Disordered" evidence="15">
    <location>
        <begin position="279"/>
        <end position="301"/>
    </location>
</feature>
<dbReference type="Pfam" id="PF15612">
    <property type="entry name" value="WHIM1"/>
    <property type="match status" value="1"/>
</dbReference>
<feature type="region of interest" description="Disordered" evidence="15">
    <location>
        <begin position="1221"/>
        <end position="1246"/>
    </location>
</feature>
<dbReference type="Pfam" id="PF15613">
    <property type="entry name" value="WSD"/>
    <property type="match status" value="1"/>
</dbReference>
<evidence type="ECO:0000256" key="11">
    <source>
        <dbReference type="ARBA" id="ARBA00068253"/>
    </source>
</evidence>
<organism evidence="20 21">
    <name type="scientific">Bemisia tabaci</name>
    <name type="common">Sweetpotato whitefly</name>
    <name type="synonym">Aleurodes tabaci</name>
    <dbReference type="NCBI Taxonomy" id="7038"/>
    <lineage>
        <taxon>Eukaryota</taxon>
        <taxon>Metazoa</taxon>
        <taxon>Ecdysozoa</taxon>
        <taxon>Arthropoda</taxon>
        <taxon>Hexapoda</taxon>
        <taxon>Insecta</taxon>
        <taxon>Pterygota</taxon>
        <taxon>Neoptera</taxon>
        <taxon>Paraneoptera</taxon>
        <taxon>Hemiptera</taxon>
        <taxon>Sternorrhyncha</taxon>
        <taxon>Aleyrodoidea</taxon>
        <taxon>Aleyrodidae</taxon>
        <taxon>Aleyrodinae</taxon>
        <taxon>Bemisia</taxon>
    </lineage>
</organism>
<proteinExistence type="predicted"/>
<evidence type="ECO:0000259" key="16">
    <source>
        <dbReference type="PROSITE" id="PS50014"/>
    </source>
</evidence>
<feature type="region of interest" description="Disordered" evidence="15">
    <location>
        <begin position="431"/>
        <end position="451"/>
    </location>
</feature>
<dbReference type="Pfam" id="PF00439">
    <property type="entry name" value="Bromodomain"/>
    <property type="match status" value="1"/>
</dbReference>
<gene>
    <name evidence="20" type="ORF">BEMITA_LOCUS4966</name>
</gene>
<dbReference type="GO" id="GO:0045740">
    <property type="term" value="P:positive regulation of DNA replication"/>
    <property type="evidence" value="ECO:0007669"/>
    <property type="project" value="TreeGrafter"/>
</dbReference>
<keyword evidence="4 13" id="KW-0863">Zinc-finger</keyword>
<dbReference type="Gene3D" id="1.20.920.10">
    <property type="entry name" value="Bromodomain-like"/>
    <property type="match status" value="1"/>
</dbReference>
<evidence type="ECO:0000256" key="7">
    <source>
        <dbReference type="ARBA" id="ARBA00023054"/>
    </source>
</evidence>
<dbReference type="OrthoDB" id="332390at2759"/>
<accession>A0A9P0A7P3</accession>
<evidence type="ECO:0000259" key="18">
    <source>
        <dbReference type="PROSITE" id="PS50827"/>
    </source>
</evidence>
<dbReference type="SUPFAM" id="SSF57903">
    <property type="entry name" value="FYVE/PHD zinc finger"/>
    <property type="match status" value="2"/>
</dbReference>
<keyword evidence="10 14" id="KW-0539">Nucleus</keyword>
<feature type="region of interest" description="Disordered" evidence="15">
    <location>
        <begin position="1263"/>
        <end position="1295"/>
    </location>
</feature>
<evidence type="ECO:0000256" key="5">
    <source>
        <dbReference type="ARBA" id="ARBA00022833"/>
    </source>
</evidence>
<feature type="compositionally biased region" description="Acidic residues" evidence="15">
    <location>
        <begin position="1127"/>
        <end position="1158"/>
    </location>
</feature>
<feature type="region of interest" description="Disordered" evidence="15">
    <location>
        <begin position="613"/>
        <end position="645"/>
    </location>
</feature>
<dbReference type="GO" id="GO:0003677">
    <property type="term" value="F:DNA binding"/>
    <property type="evidence" value="ECO:0007669"/>
    <property type="project" value="TreeGrafter"/>
</dbReference>
<evidence type="ECO:0000256" key="13">
    <source>
        <dbReference type="PROSITE-ProRule" id="PRU00146"/>
    </source>
</evidence>
<evidence type="ECO:0000256" key="9">
    <source>
        <dbReference type="ARBA" id="ARBA00023163"/>
    </source>
</evidence>
<evidence type="ECO:0000256" key="10">
    <source>
        <dbReference type="ARBA" id="ARBA00023242"/>
    </source>
</evidence>
<dbReference type="InterPro" id="IPR018359">
    <property type="entry name" value="Bromodomain_CS"/>
</dbReference>
<dbReference type="Pfam" id="PF00628">
    <property type="entry name" value="PHD"/>
    <property type="match status" value="2"/>
</dbReference>
<evidence type="ECO:0000313" key="20">
    <source>
        <dbReference type="EMBL" id="CAH0385774.1"/>
    </source>
</evidence>
<dbReference type="SUPFAM" id="SSF47370">
    <property type="entry name" value="Bromodomain"/>
    <property type="match status" value="1"/>
</dbReference>
<sequence>MPLLHKKPFNPNRLPKGLSDDEEVFLCELTSEVFRDYEEFCERIILCNSLVWSCSLTGKANLTYKEAKACEENAKKTLKEFPMELRIPVLYLATLTQRSSLNELAEDVFSYVKNHYFIGETVEVLFPEDKWIECHVIQVTEPTAEELSSYGGTKKIGERQFWPPCELFHYEVEQLDSSGEDSVFVISASQVKRRKGVYTRDKNRLYIKQFFHQVGSTWKLKEEALSKYGISRVKFDQIFVGDPPQFYSPKKKRTPTNALKANGKKGQESIEKYLSKVSKFNPVPNSGEPKKPREPKQTAEQQQAAIEELKKKRLEEKMKAKEKKREEKVKLAKFMKEWNKRRDDLELEDLKELPAPHPVQLRLPNEYFGDLMMILEFLYAFNDTVSVRDYFPGDITLELVERALTEKEIAGPLSDLVQMLLGTIFTLQEDEDDEVQEMDKEANPEPDDLKESSTTIAQAIKAATAAAGWSQMYHGTHLNKLTMDPNTLSEVLRLHLLASGGRAGEMSSKWRYQQRGGYKSTDDPGLTLRIEKPHILQALSRVNMCELSLEDKITILKCLIDQILTFSAVRDIIDERLDKNKQNKLELKNFQAANIKQEREAALKLKAKKDALKNLPGDQPLPPEEPESPENSEKQEKELAKRRQEIQKKVREISEGNMGCQLLPLGLDRAYRRFWLFSSVPGLFVEHNELYAGPCLPKGTPVPDYNLINNEDTYTYIRKLFEEGSDKENLGNRASASGSPSKKLLVEKNGGADESQIGNVSRNEKPCCPLTCWGDPATCPVHCLARPPNHTYWAFYKDENDINLLIDTLNNRGFREHDLKQVLMQEKERIVQSITNCPVNKLDSSLGTPIVEPRKSSRKNATYENANYNAPENTPIDKIMESFLRDTLVEMEENIHAGCLGSLKVHDRLKWRDALCNGSYDQQSDRLEWGPKTNLKVKTEMEIKDEPMDWSPSEDMYLNSDVKMERLSVIRSLASAILQIEQALEPKYLKRPLGLDEKEKERQNKEKQKDGEQDKESDEKPKESVRERWEMALMNSTSISQLFLHLQSLDNSIQWTRSALNAYCRLCRRRGDPEKMLLCDKCDKGHHMYCLKPKLVKVPQGDWFCPRCKPKEKPQTPVKKSRRIFDENETDEEMDEDDEEEEEEEEEDAGGEDEDYEEEVKPKRKSIPVGKCKGCGNKGELASCSKCSAGYHLKCAQPVLRKHPTSKWTCHKCKSANAYSNSNFKKDDVSPSSDAERASRRRSAKAATAKISHFAKQLRCNAWDGNEPSEMTNGTSSRRRSRRSYEQAPPMSNNLPLDNAVLQELLDVVMHHEDAWPFLRPVTKGEVPDYHLIIKRPMDFGTIKHKLNMLEYRLNSELISDALLVFENCFLYNESSSEVYQAGVRLRKFFDRLCKERNLHVPDDCPKAPPAKKVKTVY</sequence>
<evidence type="ECO:0000256" key="4">
    <source>
        <dbReference type="ARBA" id="ARBA00022771"/>
    </source>
</evidence>
<reference evidence="20" key="1">
    <citation type="submission" date="2021-12" db="EMBL/GenBank/DDBJ databases">
        <authorList>
            <person name="King R."/>
        </authorList>
    </citation>
    <scope>NUCLEOTIDE SEQUENCE</scope>
</reference>
<dbReference type="Pfam" id="PF02791">
    <property type="entry name" value="DDT"/>
    <property type="match status" value="1"/>
</dbReference>
<dbReference type="Gene3D" id="3.30.40.10">
    <property type="entry name" value="Zinc/RING finger domain, C3HC4 (zinc finger)"/>
    <property type="match status" value="2"/>
</dbReference>
<dbReference type="PROSITE" id="PS50827">
    <property type="entry name" value="DDT"/>
    <property type="match status" value="1"/>
</dbReference>
<dbReference type="Pfam" id="PF10537">
    <property type="entry name" value="WAC_Acf1_DNA_bd"/>
    <property type="match status" value="1"/>
</dbReference>
<dbReference type="SMART" id="SM00297">
    <property type="entry name" value="BROMO"/>
    <property type="match status" value="1"/>
</dbReference>
<dbReference type="SMART" id="SM00249">
    <property type="entry name" value="PHD"/>
    <property type="match status" value="2"/>
</dbReference>
<dbReference type="PANTHER" id="PTHR46510">
    <property type="entry name" value="BROMODOMAIN ADJACENT TO ZINC FINGER DOMAIN PROTEIN 1A"/>
    <property type="match status" value="1"/>
</dbReference>
<keyword evidence="8 12" id="KW-0103">Bromodomain</keyword>
<name>A0A9P0A7P3_BEMTA</name>
<dbReference type="InterPro" id="IPR019786">
    <property type="entry name" value="Zinc_finger_PHD-type_CS"/>
</dbReference>
<dbReference type="PROSITE" id="PS01359">
    <property type="entry name" value="ZF_PHD_1"/>
    <property type="match status" value="1"/>
</dbReference>
<evidence type="ECO:0000256" key="14">
    <source>
        <dbReference type="PROSITE-ProRule" id="PRU00475"/>
    </source>
</evidence>
<feature type="domain" description="Bromo" evidence="16">
    <location>
        <begin position="1310"/>
        <end position="1380"/>
    </location>
</feature>
<dbReference type="PRINTS" id="PR00503">
    <property type="entry name" value="BROMODOMAIN"/>
</dbReference>
<feature type="domain" description="WAC" evidence="19">
    <location>
        <begin position="22"/>
        <end position="130"/>
    </location>
</feature>
<keyword evidence="6" id="KW-0805">Transcription regulation</keyword>
<dbReference type="SMART" id="SM00571">
    <property type="entry name" value="DDT"/>
    <property type="match status" value="1"/>
</dbReference>
<protein>
    <recommendedName>
        <fullName evidence="11">Bromodomain adjacent to zinc finger domain protein 1A</fullName>
    </recommendedName>
</protein>
<feature type="region of interest" description="Disordered" evidence="15">
    <location>
        <begin position="728"/>
        <end position="758"/>
    </location>
</feature>
<evidence type="ECO:0000259" key="19">
    <source>
        <dbReference type="PROSITE" id="PS51136"/>
    </source>
</evidence>
<dbReference type="InterPro" id="IPR018501">
    <property type="entry name" value="DDT_dom"/>
</dbReference>